<keyword evidence="12" id="KW-0969">Cilium</keyword>
<evidence type="ECO:0000256" key="8">
    <source>
        <dbReference type="RuleBase" id="RU362116"/>
    </source>
</evidence>
<evidence type="ECO:0000256" key="1">
    <source>
        <dbReference type="ARBA" id="ARBA00004117"/>
    </source>
</evidence>
<keyword evidence="13" id="KW-1185">Reference proteome</keyword>
<comment type="caution">
    <text evidence="12">The sequence shown here is derived from an EMBL/GenBank/DDBJ whole genome shotgun (WGS) entry which is preliminary data.</text>
</comment>
<dbReference type="InterPro" id="IPR012834">
    <property type="entry name" value="FlgG_G_neg"/>
</dbReference>
<evidence type="ECO:0000259" key="9">
    <source>
        <dbReference type="Pfam" id="PF00460"/>
    </source>
</evidence>
<evidence type="ECO:0000256" key="7">
    <source>
        <dbReference type="NCBIfam" id="TIGR02488"/>
    </source>
</evidence>
<dbReference type="InterPro" id="IPR019776">
    <property type="entry name" value="Flagellar_basal_body_rod_CS"/>
</dbReference>
<evidence type="ECO:0000259" key="10">
    <source>
        <dbReference type="Pfam" id="PF06429"/>
    </source>
</evidence>
<evidence type="ECO:0000313" key="13">
    <source>
        <dbReference type="Proteomes" id="UP000253769"/>
    </source>
</evidence>
<feature type="domain" description="Flagellar basal-body/hook protein C-terminal" evidence="10">
    <location>
        <begin position="216"/>
        <end position="259"/>
    </location>
</feature>
<protein>
    <recommendedName>
        <fullName evidence="3 7">Flagellar basal-body rod protein FlgG</fullName>
    </recommendedName>
    <alternativeName>
        <fullName evidence="6 8">Distal rod protein</fullName>
    </alternativeName>
</protein>
<feature type="domain" description="Flagellar hook protein FlgE/F/G-like D1" evidence="11">
    <location>
        <begin position="96"/>
        <end position="159"/>
    </location>
</feature>
<dbReference type="InterPro" id="IPR053967">
    <property type="entry name" value="LlgE_F_G-like_D1"/>
</dbReference>
<proteinExistence type="inferred from homology"/>
<reference evidence="12 13" key="1">
    <citation type="submission" date="2018-07" db="EMBL/GenBank/DDBJ databases">
        <title>Motiliproteus coralliicola sp. nov., a bacterium isolated from Coral.</title>
        <authorList>
            <person name="Wang G."/>
        </authorList>
    </citation>
    <scope>NUCLEOTIDE SEQUENCE [LARGE SCALE GENOMIC DNA]</scope>
    <source>
        <strain evidence="12 13">C34</strain>
    </source>
</reference>
<dbReference type="PANTHER" id="PTHR30435">
    <property type="entry name" value="FLAGELLAR PROTEIN"/>
    <property type="match status" value="1"/>
</dbReference>
<dbReference type="RefSeq" id="WP_114695016.1">
    <property type="nucleotide sequence ID" value="NZ_QQOH01000002.1"/>
</dbReference>
<dbReference type="PROSITE" id="PS00588">
    <property type="entry name" value="FLAGELLA_BB_ROD"/>
    <property type="match status" value="1"/>
</dbReference>
<organism evidence="12 13">
    <name type="scientific">Motiliproteus coralliicola</name>
    <dbReference type="NCBI Taxonomy" id="2283196"/>
    <lineage>
        <taxon>Bacteria</taxon>
        <taxon>Pseudomonadati</taxon>
        <taxon>Pseudomonadota</taxon>
        <taxon>Gammaproteobacteria</taxon>
        <taxon>Oceanospirillales</taxon>
        <taxon>Oceanospirillaceae</taxon>
        <taxon>Motiliproteus</taxon>
    </lineage>
</organism>
<evidence type="ECO:0000256" key="3">
    <source>
        <dbReference type="ARBA" id="ARBA00017948"/>
    </source>
</evidence>
<dbReference type="EMBL" id="QQOH01000002">
    <property type="protein sequence ID" value="RDE22391.1"/>
    <property type="molecule type" value="Genomic_DNA"/>
</dbReference>
<dbReference type="NCBIfam" id="TIGR02488">
    <property type="entry name" value="flgG_G_neg"/>
    <property type="match status" value="1"/>
</dbReference>
<keyword evidence="12" id="KW-0966">Cell projection</keyword>
<dbReference type="Proteomes" id="UP000253769">
    <property type="component" value="Unassembled WGS sequence"/>
</dbReference>
<feature type="domain" description="Flagellar basal body rod protein N-terminal" evidence="9">
    <location>
        <begin position="7"/>
        <end position="35"/>
    </location>
</feature>
<dbReference type="InterPro" id="IPR037925">
    <property type="entry name" value="FlgE/F/G-like"/>
</dbReference>
<keyword evidence="4 8" id="KW-0975">Bacterial flagellum</keyword>
<comment type="subcellular location">
    <subcellularLocation>
        <location evidence="1 8">Bacterial flagellum basal body</location>
    </subcellularLocation>
</comment>
<dbReference type="Pfam" id="PF22692">
    <property type="entry name" value="LlgE_F_G_D1"/>
    <property type="match status" value="1"/>
</dbReference>
<accession>A0A369WLQ4</accession>
<dbReference type="PANTHER" id="PTHR30435:SF19">
    <property type="entry name" value="FLAGELLAR BASAL-BODY ROD PROTEIN FLGG"/>
    <property type="match status" value="1"/>
</dbReference>
<keyword evidence="12" id="KW-0282">Flagellum</keyword>
<comment type="subunit">
    <text evidence="5 8">The basal body constitutes a major portion of the flagellar organelle and consists of four rings (L,P,S, and M) mounted on a central rod. The rod consists of about 26 subunits of FlgG in the distal portion, and FlgB, FlgC and FlgF are thought to build up the proximal portion of the rod with about 6 subunits each.</text>
</comment>
<evidence type="ECO:0000256" key="2">
    <source>
        <dbReference type="ARBA" id="ARBA00009677"/>
    </source>
</evidence>
<evidence type="ECO:0000256" key="4">
    <source>
        <dbReference type="ARBA" id="ARBA00023143"/>
    </source>
</evidence>
<name>A0A369WLQ4_9GAMM</name>
<dbReference type="Pfam" id="PF06429">
    <property type="entry name" value="Flg_bbr_C"/>
    <property type="match status" value="1"/>
</dbReference>
<evidence type="ECO:0000256" key="6">
    <source>
        <dbReference type="ARBA" id="ARBA00032912"/>
    </source>
</evidence>
<evidence type="ECO:0000313" key="12">
    <source>
        <dbReference type="EMBL" id="RDE22391.1"/>
    </source>
</evidence>
<dbReference type="InterPro" id="IPR020013">
    <property type="entry name" value="Flagellar_FlgE/F/G"/>
</dbReference>
<dbReference type="InterPro" id="IPR001444">
    <property type="entry name" value="Flag_bb_rod_N"/>
</dbReference>
<comment type="similarity">
    <text evidence="2 8">Belongs to the flagella basal body rod proteins family.</text>
</comment>
<dbReference type="Pfam" id="PF00460">
    <property type="entry name" value="Flg_bb_rod"/>
    <property type="match status" value="1"/>
</dbReference>
<dbReference type="AlphaFoldDB" id="A0A369WLQ4"/>
<evidence type="ECO:0000256" key="5">
    <source>
        <dbReference type="ARBA" id="ARBA00025933"/>
    </source>
</evidence>
<dbReference type="InterPro" id="IPR010930">
    <property type="entry name" value="Flg_bb/hook_C_dom"/>
</dbReference>
<dbReference type="NCBIfam" id="TIGR03506">
    <property type="entry name" value="FlgEFG_subfam"/>
    <property type="match status" value="2"/>
</dbReference>
<evidence type="ECO:0000259" key="11">
    <source>
        <dbReference type="Pfam" id="PF22692"/>
    </source>
</evidence>
<dbReference type="OrthoDB" id="9804559at2"/>
<dbReference type="GO" id="GO:0009426">
    <property type="term" value="C:bacterial-type flagellum basal body, distal rod"/>
    <property type="evidence" value="ECO:0007669"/>
    <property type="project" value="UniProtKB-UniRule"/>
</dbReference>
<sequence>MNGALFVAKTGLSAQDTALRVVSNNLANISTDGFKRDRAVFEDLIYQVQRQPGAQSADGTELPSGFQLGTGVRVVGTEKTFTQGTINVTNQNLDLAIEGDGFFQIALPNGETGYTRSGRFQLNSSGQMVNAQGYLVDPTITIPADATSVTIGNDGVVSVTQAGSSVATQVGQITLADFTNPAGLQAIGGNLFQETVSSGAPTTGNPGSTSFGATIQGALENSNVNSVEELVNMIQTQRAFEMNSKVISTADQMLSFVTQQL</sequence>
<dbReference type="GO" id="GO:0071978">
    <property type="term" value="P:bacterial-type flagellum-dependent swarming motility"/>
    <property type="evidence" value="ECO:0007669"/>
    <property type="project" value="TreeGrafter"/>
</dbReference>
<dbReference type="SUPFAM" id="SSF117143">
    <property type="entry name" value="Flagellar hook protein flgE"/>
    <property type="match status" value="1"/>
</dbReference>
<gene>
    <name evidence="12" type="primary">flgG</name>
    <name evidence="12" type="ORF">DV711_07230</name>
</gene>